<reference evidence="2 3" key="1">
    <citation type="submission" date="2018-05" db="EMBL/GenBank/DDBJ databases">
        <title>Draft Genome Sequences for a Diverse set of 7 Haemophilus Species.</title>
        <authorList>
            <person name="Nichols M."/>
            <person name="Topaz N."/>
            <person name="Wang X."/>
            <person name="Wang X."/>
            <person name="Boxrud D."/>
        </authorList>
    </citation>
    <scope>NUCLEOTIDE SEQUENCE [LARGE SCALE GENOMIC DNA]</scope>
    <source>
        <strain evidence="2 3">C2014016342</strain>
    </source>
</reference>
<gene>
    <name evidence="2" type="ORF">DPV92_03190</name>
</gene>
<dbReference type="RefSeq" id="WP_111353652.1">
    <property type="nucleotide sequence ID" value="NZ_QEQF01000002.1"/>
</dbReference>
<comment type="caution">
    <text evidence="2">The sequence shown here is derived from an EMBL/GenBank/DDBJ whole genome shotgun (WGS) entry which is preliminary data.</text>
</comment>
<sequence length="303" mass="32690">MANLTLTRQWVESIYQLETSDPVMGGPDGIDNRQAKELGARTNWLKDQVDTINQDRTGYAPKASPAFTGVPTAPTANQNTNNTQIATTEFVKTAIAALVGSAPAALDTLEELARALAGDANLKATLLAEIGKKANAADFNALHDLFIGIPIPYPLSTVPTGCLAMNGQRFDTRRYPKLAQKYPSGQLPDMRGEFIRGLDNGRGVDAGRALLSTQDFAMQKITAAFSIRAVQEQDGTRRRDLIVQTTGAFRNEQGGAWDFGSLASPSGRGSNVSIVNFDSERVVSSANETRPRNIAFHYICLAE</sequence>
<dbReference type="InterPro" id="IPR051934">
    <property type="entry name" value="Phage_Tail_Fiber_Structural"/>
</dbReference>
<dbReference type="AlphaFoldDB" id="A0A369ZVZ3"/>
<name>A0A369ZVZ3_9PAST</name>
<proteinExistence type="predicted"/>
<dbReference type="Pfam" id="PF07484">
    <property type="entry name" value="Collar"/>
    <property type="match status" value="1"/>
</dbReference>
<dbReference type="InterPro" id="IPR037053">
    <property type="entry name" value="Phage_tail_collar_dom_sf"/>
</dbReference>
<dbReference type="Proteomes" id="UP000253945">
    <property type="component" value="Unassembled WGS sequence"/>
</dbReference>
<dbReference type="PANTHER" id="PTHR35191">
    <property type="entry name" value="PROPHAGE SIDE TAIL FIBER PROTEIN HOMOLOG STFQ-RELATED"/>
    <property type="match status" value="1"/>
</dbReference>
<evidence type="ECO:0000313" key="3">
    <source>
        <dbReference type="Proteomes" id="UP000253945"/>
    </source>
</evidence>
<dbReference type="PANTHER" id="PTHR35191:SF1">
    <property type="entry name" value="PROPHAGE SIDE TAIL FIBER PROTEIN HOMOLOG STFQ-RELATED"/>
    <property type="match status" value="1"/>
</dbReference>
<feature type="domain" description="Phage tail collar" evidence="1">
    <location>
        <begin position="148"/>
        <end position="195"/>
    </location>
</feature>
<evidence type="ECO:0000259" key="1">
    <source>
        <dbReference type="Pfam" id="PF07484"/>
    </source>
</evidence>
<evidence type="ECO:0000313" key="2">
    <source>
        <dbReference type="EMBL" id="RDF11277.1"/>
    </source>
</evidence>
<dbReference type="EMBL" id="QEQF01000002">
    <property type="protein sequence ID" value="RDF11277.1"/>
    <property type="molecule type" value="Genomic_DNA"/>
</dbReference>
<organism evidence="2 3">
    <name type="scientific">Haemophilus paraphrohaemolyticus</name>
    <dbReference type="NCBI Taxonomy" id="736"/>
    <lineage>
        <taxon>Bacteria</taxon>
        <taxon>Pseudomonadati</taxon>
        <taxon>Pseudomonadota</taxon>
        <taxon>Gammaproteobacteria</taxon>
        <taxon>Pasteurellales</taxon>
        <taxon>Pasteurellaceae</taxon>
        <taxon>Haemophilus</taxon>
    </lineage>
</organism>
<dbReference type="SUPFAM" id="SSF88874">
    <property type="entry name" value="Receptor-binding domain of short tail fibre protein gp12"/>
    <property type="match status" value="1"/>
</dbReference>
<dbReference type="InterPro" id="IPR011083">
    <property type="entry name" value="Phage_tail_collar_dom"/>
</dbReference>
<keyword evidence="3" id="KW-1185">Reference proteome</keyword>
<accession>A0A369ZVZ3</accession>
<dbReference type="STRING" id="736.B0184_09560"/>
<protein>
    <submittedName>
        <fullName evidence="2">Tail fiber protein</fullName>
    </submittedName>
</protein>
<dbReference type="Gene3D" id="3.90.1340.10">
    <property type="entry name" value="Phage tail collar domain"/>
    <property type="match status" value="1"/>
</dbReference>